<dbReference type="OrthoDB" id="4538973at2"/>
<organism evidence="2 3">
    <name type="scientific">Actinomadura rubrisoli</name>
    <dbReference type="NCBI Taxonomy" id="2530368"/>
    <lineage>
        <taxon>Bacteria</taxon>
        <taxon>Bacillati</taxon>
        <taxon>Actinomycetota</taxon>
        <taxon>Actinomycetes</taxon>
        <taxon>Streptosporangiales</taxon>
        <taxon>Thermomonosporaceae</taxon>
        <taxon>Actinomadura</taxon>
    </lineage>
</organism>
<evidence type="ECO:0000313" key="3">
    <source>
        <dbReference type="Proteomes" id="UP000294513"/>
    </source>
</evidence>
<sequence>MRKAASVLALLAGVGALLTAGSLVLASTLSGDPERPGRITTTVIASTFPPPPGPDPVRVAYAARIRGSRAVVAMAVKGDDAIAYVCDGRRLGAWLRGRVYPEGLMRLQGARATLTGSVQGTTVLGAIDIAEDVLLAFEAPRVGPPYGLYRAKTRMRGADLEGGWILLPDGGQVGFVDYETNSGPAPRLVPGSGSVTVAGESIPVSPADPSRP</sequence>
<dbReference type="RefSeq" id="WP_131889495.1">
    <property type="nucleotide sequence ID" value="NZ_SMKU01000010.1"/>
</dbReference>
<dbReference type="EMBL" id="SMKU01000010">
    <property type="protein sequence ID" value="TDD95670.1"/>
    <property type="molecule type" value="Genomic_DNA"/>
</dbReference>
<evidence type="ECO:0000256" key="1">
    <source>
        <dbReference type="SAM" id="MobiDB-lite"/>
    </source>
</evidence>
<protein>
    <submittedName>
        <fullName evidence="2">Uncharacterized protein</fullName>
    </submittedName>
</protein>
<accession>A0A4R5CBP8</accession>
<feature type="region of interest" description="Disordered" evidence="1">
    <location>
        <begin position="187"/>
        <end position="212"/>
    </location>
</feature>
<evidence type="ECO:0000313" key="2">
    <source>
        <dbReference type="EMBL" id="TDD95670.1"/>
    </source>
</evidence>
<comment type="caution">
    <text evidence="2">The sequence shown here is derived from an EMBL/GenBank/DDBJ whole genome shotgun (WGS) entry which is preliminary data.</text>
</comment>
<proteinExistence type="predicted"/>
<dbReference type="AlphaFoldDB" id="A0A4R5CBP8"/>
<gene>
    <name evidence="2" type="ORF">E1298_04670</name>
</gene>
<keyword evidence="3" id="KW-1185">Reference proteome</keyword>
<name>A0A4R5CBP8_9ACTN</name>
<reference evidence="2 3" key="1">
    <citation type="submission" date="2019-03" db="EMBL/GenBank/DDBJ databases">
        <title>Draft genome sequences of novel Actinobacteria.</title>
        <authorList>
            <person name="Sahin N."/>
            <person name="Ay H."/>
            <person name="Saygin H."/>
        </authorList>
    </citation>
    <scope>NUCLEOTIDE SEQUENCE [LARGE SCALE GENOMIC DNA]</scope>
    <source>
        <strain evidence="2 3">H3C3</strain>
    </source>
</reference>
<dbReference type="Proteomes" id="UP000294513">
    <property type="component" value="Unassembled WGS sequence"/>
</dbReference>